<dbReference type="SMART" id="SM00448">
    <property type="entry name" value="REC"/>
    <property type="match status" value="1"/>
</dbReference>
<evidence type="ECO:0000259" key="4">
    <source>
        <dbReference type="PROSITE" id="PS50043"/>
    </source>
</evidence>
<keyword evidence="1 3" id="KW-0597">Phosphoprotein</keyword>
<dbReference type="CDD" id="cd17535">
    <property type="entry name" value="REC_NarL-like"/>
    <property type="match status" value="1"/>
</dbReference>
<dbReference type="InterPro" id="IPR000792">
    <property type="entry name" value="Tscrpt_reg_LuxR_C"/>
</dbReference>
<dbReference type="InterPro" id="IPR016032">
    <property type="entry name" value="Sig_transdc_resp-reg_C-effctor"/>
</dbReference>
<name>A0A4P6JY72_KTERU</name>
<dbReference type="InterPro" id="IPR039420">
    <property type="entry name" value="WalR-like"/>
</dbReference>
<proteinExistence type="predicted"/>
<dbReference type="CDD" id="cd06170">
    <property type="entry name" value="LuxR_C_like"/>
    <property type="match status" value="1"/>
</dbReference>
<evidence type="ECO:0000313" key="7">
    <source>
        <dbReference type="Proteomes" id="UP000290365"/>
    </source>
</evidence>
<dbReference type="SMART" id="SM00421">
    <property type="entry name" value="HTH_LUXR"/>
    <property type="match status" value="1"/>
</dbReference>
<dbReference type="SUPFAM" id="SSF46894">
    <property type="entry name" value="C-terminal effector domain of the bipartite response regulators"/>
    <property type="match status" value="1"/>
</dbReference>
<gene>
    <name evidence="6" type="ORF">EPA93_32175</name>
</gene>
<keyword evidence="7" id="KW-1185">Reference proteome</keyword>
<dbReference type="GO" id="GO:0000160">
    <property type="term" value="P:phosphorelay signal transduction system"/>
    <property type="evidence" value="ECO:0007669"/>
    <property type="project" value="InterPro"/>
</dbReference>
<dbReference type="Gene3D" id="3.40.50.2300">
    <property type="match status" value="1"/>
</dbReference>
<dbReference type="Pfam" id="PF00196">
    <property type="entry name" value="GerE"/>
    <property type="match status" value="1"/>
</dbReference>
<dbReference type="SUPFAM" id="SSF52172">
    <property type="entry name" value="CheY-like"/>
    <property type="match status" value="1"/>
</dbReference>
<dbReference type="Proteomes" id="UP000290365">
    <property type="component" value="Chromosome"/>
</dbReference>
<dbReference type="InterPro" id="IPR058245">
    <property type="entry name" value="NreC/VraR/RcsB-like_REC"/>
</dbReference>
<feature type="domain" description="HTH luxR-type" evidence="4">
    <location>
        <begin position="162"/>
        <end position="227"/>
    </location>
</feature>
<dbReference type="AlphaFoldDB" id="A0A4P6JY72"/>
<reference evidence="6 7" key="1">
    <citation type="submission" date="2019-01" db="EMBL/GenBank/DDBJ databases">
        <title>Ktedonosporobacter rubrisoli SCAWS-G2.</title>
        <authorList>
            <person name="Huang Y."/>
            <person name="Yan B."/>
        </authorList>
    </citation>
    <scope>NUCLEOTIDE SEQUENCE [LARGE SCALE GENOMIC DNA]</scope>
    <source>
        <strain evidence="6 7">SCAWS-G2</strain>
    </source>
</reference>
<organism evidence="6 7">
    <name type="scientific">Ktedonosporobacter rubrisoli</name>
    <dbReference type="NCBI Taxonomy" id="2509675"/>
    <lineage>
        <taxon>Bacteria</taxon>
        <taxon>Bacillati</taxon>
        <taxon>Chloroflexota</taxon>
        <taxon>Ktedonobacteria</taxon>
        <taxon>Ktedonobacterales</taxon>
        <taxon>Ktedonosporobacteraceae</taxon>
        <taxon>Ktedonosporobacter</taxon>
    </lineage>
</organism>
<accession>A0A4P6JY72</accession>
<evidence type="ECO:0000256" key="2">
    <source>
        <dbReference type="ARBA" id="ARBA00023125"/>
    </source>
</evidence>
<dbReference type="InterPro" id="IPR001789">
    <property type="entry name" value="Sig_transdc_resp-reg_receiver"/>
</dbReference>
<dbReference type="PROSITE" id="PS50110">
    <property type="entry name" value="RESPONSE_REGULATORY"/>
    <property type="match status" value="1"/>
</dbReference>
<evidence type="ECO:0000256" key="1">
    <source>
        <dbReference type="ARBA" id="ARBA00022553"/>
    </source>
</evidence>
<keyword evidence="2" id="KW-0238">DNA-binding</keyword>
<feature type="domain" description="Response regulatory" evidence="5">
    <location>
        <begin position="12"/>
        <end position="128"/>
    </location>
</feature>
<dbReference type="PRINTS" id="PR00038">
    <property type="entry name" value="HTHLUXR"/>
</dbReference>
<dbReference type="Pfam" id="PF00072">
    <property type="entry name" value="Response_reg"/>
    <property type="match status" value="1"/>
</dbReference>
<evidence type="ECO:0000259" key="5">
    <source>
        <dbReference type="PROSITE" id="PS50110"/>
    </source>
</evidence>
<dbReference type="EMBL" id="CP035758">
    <property type="protein sequence ID" value="QBD80380.1"/>
    <property type="molecule type" value="Genomic_DNA"/>
</dbReference>
<sequence>MLDKRQPEPGIRVVIADDHFIVREGLHLILDGESDFVVVGEAKDGAQAVQLVEELQPDVVLMDLRMPGMDGLEAIELIHHRWPQVALVILTTYSGDELMLRGLRAGAAGYLLKDVSRATLYQTVRAAAAQATLIPTEIMQRLLNLSAQPQIQSCEAEQRKPAQLQKQAITGREREVLRDVARGCRNKEIARRLGISEPTVKSHLASIYYKLGVDSRASAVAVALQRGWLNPG</sequence>
<dbReference type="PANTHER" id="PTHR43214">
    <property type="entry name" value="TWO-COMPONENT RESPONSE REGULATOR"/>
    <property type="match status" value="1"/>
</dbReference>
<dbReference type="KEGG" id="kbs:EPA93_32175"/>
<evidence type="ECO:0000256" key="3">
    <source>
        <dbReference type="PROSITE-ProRule" id="PRU00169"/>
    </source>
</evidence>
<dbReference type="PROSITE" id="PS00622">
    <property type="entry name" value="HTH_LUXR_1"/>
    <property type="match status" value="1"/>
</dbReference>
<dbReference type="GO" id="GO:0006355">
    <property type="term" value="P:regulation of DNA-templated transcription"/>
    <property type="evidence" value="ECO:0007669"/>
    <property type="project" value="InterPro"/>
</dbReference>
<dbReference type="RefSeq" id="WP_129891444.1">
    <property type="nucleotide sequence ID" value="NZ_CP035758.1"/>
</dbReference>
<dbReference type="InterPro" id="IPR011006">
    <property type="entry name" value="CheY-like_superfamily"/>
</dbReference>
<dbReference type="GO" id="GO:0003677">
    <property type="term" value="F:DNA binding"/>
    <property type="evidence" value="ECO:0007669"/>
    <property type="project" value="UniProtKB-KW"/>
</dbReference>
<protein>
    <submittedName>
        <fullName evidence="6">Response regulator transcription factor</fullName>
    </submittedName>
</protein>
<evidence type="ECO:0000313" key="6">
    <source>
        <dbReference type="EMBL" id="QBD80380.1"/>
    </source>
</evidence>
<dbReference type="PROSITE" id="PS50043">
    <property type="entry name" value="HTH_LUXR_2"/>
    <property type="match status" value="1"/>
</dbReference>
<feature type="modified residue" description="4-aspartylphosphate" evidence="3">
    <location>
        <position position="63"/>
    </location>
</feature>
<dbReference type="OrthoDB" id="9780153at2"/>